<dbReference type="PRINTS" id="PR00092">
    <property type="entry name" value="TYROSINASE"/>
</dbReference>
<feature type="domain" description="Tyrosinase copper-binding" evidence="9">
    <location>
        <begin position="188"/>
        <end position="205"/>
    </location>
</feature>
<keyword evidence="5" id="KW-0560">Oxidoreductase</keyword>
<dbReference type="GO" id="GO:0004097">
    <property type="term" value="F:catechol oxidase activity"/>
    <property type="evidence" value="ECO:0007669"/>
    <property type="project" value="InterPro"/>
</dbReference>
<name>A0A833R0A1_9POAL</name>
<dbReference type="InterPro" id="IPR050316">
    <property type="entry name" value="Tyrosinase/Hemocyanin"/>
</dbReference>
<keyword evidence="8" id="KW-0812">Transmembrane</keyword>
<keyword evidence="6" id="KW-0186">Copper</keyword>
<evidence type="ECO:0000256" key="3">
    <source>
        <dbReference type="ARBA" id="ARBA00022723"/>
    </source>
</evidence>
<dbReference type="PANTHER" id="PTHR11474:SF76">
    <property type="entry name" value="SHKT DOMAIN-CONTAINING PROTEIN"/>
    <property type="match status" value="1"/>
</dbReference>
<dbReference type="PANTHER" id="PTHR11474">
    <property type="entry name" value="TYROSINASE FAMILY MEMBER"/>
    <property type="match status" value="1"/>
</dbReference>
<comment type="similarity">
    <text evidence="2">Belongs to the tyrosinase family.</text>
</comment>
<organism evidence="10 11">
    <name type="scientific">Carex littledalei</name>
    <dbReference type="NCBI Taxonomy" id="544730"/>
    <lineage>
        <taxon>Eukaryota</taxon>
        <taxon>Viridiplantae</taxon>
        <taxon>Streptophyta</taxon>
        <taxon>Embryophyta</taxon>
        <taxon>Tracheophyta</taxon>
        <taxon>Spermatophyta</taxon>
        <taxon>Magnoliopsida</taxon>
        <taxon>Liliopsida</taxon>
        <taxon>Poales</taxon>
        <taxon>Cyperaceae</taxon>
        <taxon>Cyperoideae</taxon>
        <taxon>Cariceae</taxon>
        <taxon>Carex</taxon>
        <taxon>Carex subgen. Euthyceras</taxon>
    </lineage>
</organism>
<dbReference type="Pfam" id="PF12142">
    <property type="entry name" value="PPO1_DWL"/>
    <property type="match status" value="1"/>
</dbReference>
<comment type="cofactor">
    <cofactor evidence="1">
        <name>Cu(2+)</name>
        <dbReference type="ChEBI" id="CHEBI:29036"/>
    </cofactor>
</comment>
<dbReference type="EMBL" id="SWLB01000017">
    <property type="protein sequence ID" value="KAF3327634.1"/>
    <property type="molecule type" value="Genomic_DNA"/>
</dbReference>
<evidence type="ECO:0000313" key="11">
    <source>
        <dbReference type="Proteomes" id="UP000623129"/>
    </source>
</evidence>
<evidence type="ECO:0000313" key="10">
    <source>
        <dbReference type="EMBL" id="KAF3327634.1"/>
    </source>
</evidence>
<dbReference type="InterPro" id="IPR022739">
    <property type="entry name" value="Polyphenol_oxidase_cen"/>
</dbReference>
<sequence>MATCRVGFMATSACPVQRERRLRERRVRLIPPRASTSSNNNGPANKFSMDRRDVLLGLGGAAAAATVMTPGGVILPAMANPVAPPDLSKCHIATQGAPSGEDKCCPPYSMAEIIDYDFPRTPLRVRRPAHEVKEDTDYMNKYREAVKKMKELKSDHPWNFYQQALVHCAYCNGAYDQVGYPGVALQVHYSWLFLPWHRYYLHFFERILGKLIDDDTFTLPYWNFDVKEGMTMPEIFTSDENSPLYNKNSRNKDHYHPKLLDYRYGYKAGSGSNASSDDELVQLNMSYMRSTFKNSMQLPELFMGDPLRAGEPDSSGKGSGGLEGIHNGIHQFVGPTTNPHTDMGNFATAARDCMFYSLHANVDRLWHLYRNFRGNRVEFNEPDWLDASFVFYDEHERVVRVKVKDCLTPTKLRYTYEEVPIPWMGSIKVQKTKETKRKQDLNLVRISEFGTQPREIGTTPLRVMVPRPKANRRKKDKEEKVELLQIKDIQVASHGPARFDVFVAAPYGDLAGPDFGEFVGSFVKLPHKTTTEEGNNGVAKHNGKKTNLKLGLTALLEDIEAEDAEKLVVTIVPAGGDVTIGGIQLKLVQADSPRLH</sequence>
<evidence type="ECO:0000256" key="1">
    <source>
        <dbReference type="ARBA" id="ARBA00001973"/>
    </source>
</evidence>
<keyword evidence="8" id="KW-1133">Transmembrane helix</keyword>
<reference evidence="10" key="1">
    <citation type="submission" date="2020-01" db="EMBL/GenBank/DDBJ databases">
        <title>Genome sequence of Kobresia littledalei, the first chromosome-level genome in the family Cyperaceae.</title>
        <authorList>
            <person name="Qu G."/>
        </authorList>
    </citation>
    <scope>NUCLEOTIDE SEQUENCE</scope>
    <source>
        <strain evidence="10">C.B.Clarke</strain>
        <tissue evidence="10">Leaf</tissue>
    </source>
</reference>
<dbReference type="InterPro" id="IPR022740">
    <property type="entry name" value="Polyphenol_oxidase_C"/>
</dbReference>
<dbReference type="Pfam" id="PF00264">
    <property type="entry name" value="Tyrosinase"/>
    <property type="match status" value="1"/>
</dbReference>
<dbReference type="AlphaFoldDB" id="A0A833R0A1"/>
<dbReference type="OrthoDB" id="6132182at2759"/>
<keyword evidence="11" id="KW-1185">Reference proteome</keyword>
<dbReference type="Pfam" id="PF12143">
    <property type="entry name" value="PPO1_KFDV"/>
    <property type="match status" value="1"/>
</dbReference>
<evidence type="ECO:0000256" key="7">
    <source>
        <dbReference type="ARBA" id="ARBA00023157"/>
    </source>
</evidence>
<evidence type="ECO:0000256" key="5">
    <source>
        <dbReference type="ARBA" id="ARBA00023002"/>
    </source>
</evidence>
<evidence type="ECO:0000256" key="8">
    <source>
        <dbReference type="SAM" id="Phobius"/>
    </source>
</evidence>
<evidence type="ECO:0000256" key="2">
    <source>
        <dbReference type="ARBA" id="ARBA00009928"/>
    </source>
</evidence>
<comment type="caution">
    <text evidence="10">The sequence shown here is derived from an EMBL/GenBank/DDBJ whole genome shotgun (WGS) entry which is preliminary data.</text>
</comment>
<dbReference type="GO" id="GO:0046872">
    <property type="term" value="F:metal ion binding"/>
    <property type="evidence" value="ECO:0007669"/>
    <property type="project" value="UniProtKB-KW"/>
</dbReference>
<keyword evidence="7" id="KW-1015">Disulfide bond</keyword>
<keyword evidence="4" id="KW-0883">Thioether bond</keyword>
<dbReference type="InterPro" id="IPR002227">
    <property type="entry name" value="Tyrosinase_Cu-bd"/>
</dbReference>
<gene>
    <name evidence="10" type="ORF">FCM35_KLT07752</name>
</gene>
<evidence type="ECO:0000256" key="6">
    <source>
        <dbReference type="ARBA" id="ARBA00023008"/>
    </source>
</evidence>
<dbReference type="SUPFAM" id="SSF48056">
    <property type="entry name" value="Di-copper centre-containing domain"/>
    <property type="match status" value="1"/>
</dbReference>
<proteinExistence type="inferred from homology"/>
<keyword evidence="8" id="KW-0472">Membrane</keyword>
<protein>
    <submittedName>
        <fullName evidence="10">Polyphenol oxidase</fullName>
    </submittedName>
</protein>
<feature type="transmembrane region" description="Helical" evidence="8">
    <location>
        <begin position="54"/>
        <end position="79"/>
    </location>
</feature>
<evidence type="ECO:0000259" key="9">
    <source>
        <dbReference type="PROSITE" id="PS00497"/>
    </source>
</evidence>
<dbReference type="InterPro" id="IPR008922">
    <property type="entry name" value="Di-copper_centre_dom_sf"/>
</dbReference>
<keyword evidence="3" id="KW-0479">Metal-binding</keyword>
<dbReference type="Gene3D" id="1.10.1280.10">
    <property type="entry name" value="Di-copper center containing domain from catechol oxidase"/>
    <property type="match status" value="1"/>
</dbReference>
<accession>A0A833R0A1</accession>
<evidence type="ECO:0000256" key="4">
    <source>
        <dbReference type="ARBA" id="ARBA00022784"/>
    </source>
</evidence>
<dbReference type="Proteomes" id="UP000623129">
    <property type="component" value="Unassembled WGS sequence"/>
</dbReference>
<dbReference type="PROSITE" id="PS00497">
    <property type="entry name" value="TYROSINASE_1"/>
    <property type="match status" value="1"/>
</dbReference>